<dbReference type="Pfam" id="PF13189">
    <property type="entry name" value="Cytidylate_kin2"/>
    <property type="match status" value="1"/>
</dbReference>
<dbReference type="InterPro" id="IPR011994">
    <property type="entry name" value="Cytidylate_kinase_dom"/>
</dbReference>
<keyword evidence="12" id="KW-1185">Reference proteome</keyword>
<evidence type="ECO:0000256" key="2">
    <source>
        <dbReference type="ARBA" id="ARBA00011005"/>
    </source>
</evidence>
<proteinExistence type="inferred from homology"/>
<evidence type="ECO:0000313" key="12">
    <source>
        <dbReference type="Proteomes" id="UP001305652"/>
    </source>
</evidence>
<dbReference type="NCBIfam" id="TIGR02173">
    <property type="entry name" value="cyt_kin_arch"/>
    <property type="match status" value="1"/>
</dbReference>
<evidence type="ECO:0000256" key="4">
    <source>
        <dbReference type="ARBA" id="ARBA00022679"/>
    </source>
</evidence>
<keyword evidence="7 10" id="KW-0067">ATP-binding</keyword>
<dbReference type="GO" id="GO:0005524">
    <property type="term" value="F:ATP binding"/>
    <property type="evidence" value="ECO:0007669"/>
    <property type="project" value="UniProtKB-UniRule"/>
</dbReference>
<dbReference type="AlphaFoldDB" id="A0AAX4FUD2"/>
<evidence type="ECO:0000256" key="10">
    <source>
        <dbReference type="HAMAP-Rule" id="MF_00239"/>
    </source>
</evidence>
<dbReference type="CDD" id="cd02020">
    <property type="entry name" value="CMPK"/>
    <property type="match status" value="1"/>
</dbReference>
<feature type="binding site" evidence="10">
    <location>
        <begin position="7"/>
        <end position="15"/>
    </location>
    <ligand>
        <name>ATP</name>
        <dbReference type="ChEBI" id="CHEBI:30616"/>
    </ligand>
</feature>
<evidence type="ECO:0000256" key="6">
    <source>
        <dbReference type="ARBA" id="ARBA00022777"/>
    </source>
</evidence>
<comment type="catalytic activity">
    <reaction evidence="9 10">
        <text>CMP + ATP = CDP + ADP</text>
        <dbReference type="Rhea" id="RHEA:11600"/>
        <dbReference type="ChEBI" id="CHEBI:30616"/>
        <dbReference type="ChEBI" id="CHEBI:58069"/>
        <dbReference type="ChEBI" id="CHEBI:60377"/>
        <dbReference type="ChEBI" id="CHEBI:456216"/>
        <dbReference type="EC" id="2.7.4.25"/>
    </reaction>
</comment>
<evidence type="ECO:0000256" key="3">
    <source>
        <dbReference type="ARBA" id="ARBA00022490"/>
    </source>
</evidence>
<dbReference type="HAMAP" id="MF_00239">
    <property type="entry name" value="Cytidyl_kinase_type2"/>
    <property type="match status" value="1"/>
</dbReference>
<dbReference type="InterPro" id="IPR027417">
    <property type="entry name" value="P-loop_NTPase"/>
</dbReference>
<dbReference type="RefSeq" id="WP_318621212.1">
    <property type="nucleotide sequence ID" value="NZ_CP137642.1"/>
</dbReference>
<dbReference type="EC" id="2.7.4.25" evidence="10"/>
<accession>A0AAX4FUD2</accession>
<sequence>MRITISGPPGSGTTSLARYLAGKHGFDLISAGEVFRQLAREHGMDIAAFGKFAESDPSVDRMIDARQKEIGGAADDIIIEGRLSGWMIVNADLRIWLKASPECRAKRIAERDGMDEEAARVYTENRQRSEATRYRNYYGIEIDDLSPYDIVLSSETFGVEALGAIVDTAIECLWRQRGDVRQ</sequence>
<dbReference type="EMBL" id="CP137642">
    <property type="protein sequence ID" value="WOX57547.1"/>
    <property type="molecule type" value="Genomic_DNA"/>
</dbReference>
<dbReference type="SUPFAM" id="SSF52540">
    <property type="entry name" value="P-loop containing nucleoside triphosphate hydrolases"/>
    <property type="match status" value="1"/>
</dbReference>
<evidence type="ECO:0000256" key="9">
    <source>
        <dbReference type="ARBA" id="ARBA00048478"/>
    </source>
</evidence>
<dbReference type="GO" id="GO:0005737">
    <property type="term" value="C:cytoplasm"/>
    <property type="evidence" value="ECO:0007669"/>
    <property type="project" value="UniProtKB-SubCell"/>
</dbReference>
<evidence type="ECO:0000256" key="1">
    <source>
        <dbReference type="ARBA" id="ARBA00004496"/>
    </source>
</evidence>
<organism evidence="11 12">
    <name type="scientific">Methanoculleus receptaculi</name>
    <dbReference type="NCBI Taxonomy" id="394967"/>
    <lineage>
        <taxon>Archaea</taxon>
        <taxon>Methanobacteriati</taxon>
        <taxon>Methanobacteriota</taxon>
        <taxon>Stenosarchaea group</taxon>
        <taxon>Methanomicrobia</taxon>
        <taxon>Methanomicrobiales</taxon>
        <taxon>Methanomicrobiaceae</taxon>
        <taxon>Methanoculleus</taxon>
    </lineage>
</organism>
<comment type="subcellular location">
    <subcellularLocation>
        <location evidence="1 10">Cytoplasm</location>
    </subcellularLocation>
</comment>
<evidence type="ECO:0000256" key="8">
    <source>
        <dbReference type="ARBA" id="ARBA00047615"/>
    </source>
</evidence>
<dbReference type="GO" id="GO:0006220">
    <property type="term" value="P:pyrimidine nucleotide metabolic process"/>
    <property type="evidence" value="ECO:0007669"/>
    <property type="project" value="UniProtKB-UniRule"/>
</dbReference>
<evidence type="ECO:0000313" key="11">
    <source>
        <dbReference type="EMBL" id="WOX57547.1"/>
    </source>
</evidence>
<dbReference type="KEGG" id="mrc:R6Y96_09695"/>
<reference evidence="11 12" key="1">
    <citation type="submission" date="2023-10" db="EMBL/GenBank/DDBJ databases">
        <title>The complete genome sequence of Methanoculleus receptaculi DSM 18860.</title>
        <authorList>
            <person name="Lai S.-J."/>
            <person name="You Y.-T."/>
            <person name="Chen S.-C."/>
        </authorList>
    </citation>
    <scope>NUCLEOTIDE SEQUENCE [LARGE SCALE GENOMIC DNA]</scope>
    <source>
        <strain evidence="11 12">DSM 18860</strain>
    </source>
</reference>
<protein>
    <recommendedName>
        <fullName evidence="10">Cytidylate kinase</fullName>
        <shortName evidence="10">CK</shortName>
        <ecNumber evidence="10">2.7.4.25</ecNumber>
    </recommendedName>
    <alternativeName>
        <fullName evidence="10">Cytidine monophosphate kinase</fullName>
        <shortName evidence="10">CMP kinase</shortName>
    </alternativeName>
</protein>
<keyword evidence="4 10" id="KW-0808">Transferase</keyword>
<evidence type="ECO:0000256" key="5">
    <source>
        <dbReference type="ARBA" id="ARBA00022741"/>
    </source>
</evidence>
<dbReference type="Proteomes" id="UP001305652">
    <property type="component" value="Chromosome"/>
</dbReference>
<dbReference type="GeneID" id="85733430"/>
<keyword evidence="3 10" id="KW-0963">Cytoplasm</keyword>
<name>A0AAX4FUD2_9EURY</name>
<gene>
    <name evidence="10" type="primary">cmk</name>
    <name evidence="11" type="ORF">R6Y96_09695</name>
</gene>
<dbReference type="InterPro" id="IPR011892">
    <property type="entry name" value="Cyt_kin_arch"/>
</dbReference>
<dbReference type="Gene3D" id="3.40.50.300">
    <property type="entry name" value="P-loop containing nucleotide triphosphate hydrolases"/>
    <property type="match status" value="1"/>
</dbReference>
<keyword evidence="5 10" id="KW-0547">Nucleotide-binding</keyword>
<comment type="catalytic activity">
    <reaction evidence="8 10">
        <text>dCMP + ATP = dCDP + ADP</text>
        <dbReference type="Rhea" id="RHEA:25094"/>
        <dbReference type="ChEBI" id="CHEBI:30616"/>
        <dbReference type="ChEBI" id="CHEBI:57566"/>
        <dbReference type="ChEBI" id="CHEBI:58593"/>
        <dbReference type="ChEBI" id="CHEBI:456216"/>
        <dbReference type="EC" id="2.7.4.25"/>
    </reaction>
</comment>
<comment type="similarity">
    <text evidence="2 10">Belongs to the cytidylate kinase family. Type 2 subfamily.</text>
</comment>
<keyword evidence="6 10" id="KW-0418">Kinase</keyword>
<evidence type="ECO:0000256" key="7">
    <source>
        <dbReference type="ARBA" id="ARBA00022840"/>
    </source>
</evidence>
<dbReference type="GO" id="GO:0036431">
    <property type="term" value="F:dCMP kinase activity"/>
    <property type="evidence" value="ECO:0007669"/>
    <property type="project" value="InterPro"/>
</dbReference>